<feature type="domain" description="HTH lysR-type" evidence="5">
    <location>
        <begin position="17"/>
        <end position="74"/>
    </location>
</feature>
<keyword evidence="4" id="KW-0804">Transcription</keyword>
<protein>
    <submittedName>
        <fullName evidence="6">LysR family transcriptional regulator</fullName>
    </submittedName>
</protein>
<dbReference type="InterPro" id="IPR000847">
    <property type="entry name" value="LysR_HTH_N"/>
</dbReference>
<dbReference type="Pfam" id="PF00126">
    <property type="entry name" value="HTH_1"/>
    <property type="match status" value="1"/>
</dbReference>
<reference evidence="6 7" key="1">
    <citation type="submission" date="2024-03" db="EMBL/GenBank/DDBJ databases">
        <title>Novel species of the genus Variovorax.</title>
        <authorList>
            <person name="Liu Q."/>
            <person name="Xin Y.-H."/>
        </authorList>
    </citation>
    <scope>NUCLEOTIDE SEQUENCE [LARGE SCALE GENOMIC DNA]</scope>
    <source>
        <strain evidence="6 7">KACC 18899</strain>
    </source>
</reference>
<evidence type="ECO:0000256" key="2">
    <source>
        <dbReference type="ARBA" id="ARBA00023015"/>
    </source>
</evidence>
<dbReference type="PRINTS" id="PR00039">
    <property type="entry name" value="HTHLYSR"/>
</dbReference>
<evidence type="ECO:0000313" key="7">
    <source>
        <dbReference type="Proteomes" id="UP001365846"/>
    </source>
</evidence>
<dbReference type="InterPro" id="IPR050950">
    <property type="entry name" value="HTH-type_LysR_regulators"/>
</dbReference>
<dbReference type="Gene3D" id="3.40.190.290">
    <property type="match status" value="1"/>
</dbReference>
<dbReference type="PANTHER" id="PTHR30419">
    <property type="entry name" value="HTH-TYPE TRANSCRIPTIONAL REGULATOR YBHD"/>
    <property type="match status" value="1"/>
</dbReference>
<accession>A0ABU8VAJ2</accession>
<dbReference type="InterPro" id="IPR036388">
    <property type="entry name" value="WH-like_DNA-bd_sf"/>
</dbReference>
<dbReference type="InterPro" id="IPR036390">
    <property type="entry name" value="WH_DNA-bd_sf"/>
</dbReference>
<dbReference type="PROSITE" id="PS50931">
    <property type="entry name" value="HTH_LYSR"/>
    <property type="match status" value="1"/>
</dbReference>
<dbReference type="SUPFAM" id="SSF53850">
    <property type="entry name" value="Periplasmic binding protein-like II"/>
    <property type="match status" value="1"/>
</dbReference>
<name>A0ABU8VAJ2_9BURK</name>
<dbReference type="InterPro" id="IPR005119">
    <property type="entry name" value="LysR_subst-bd"/>
</dbReference>
<evidence type="ECO:0000256" key="1">
    <source>
        <dbReference type="ARBA" id="ARBA00009437"/>
    </source>
</evidence>
<dbReference type="SUPFAM" id="SSF46785">
    <property type="entry name" value="Winged helix' DNA-binding domain"/>
    <property type="match status" value="1"/>
</dbReference>
<dbReference type="EMBL" id="JBBKZU010000002">
    <property type="protein sequence ID" value="MEJ8810683.1"/>
    <property type="molecule type" value="Genomic_DNA"/>
</dbReference>
<evidence type="ECO:0000256" key="4">
    <source>
        <dbReference type="ARBA" id="ARBA00023163"/>
    </source>
</evidence>
<gene>
    <name evidence="6" type="ORF">WKW77_06365</name>
</gene>
<evidence type="ECO:0000313" key="6">
    <source>
        <dbReference type="EMBL" id="MEJ8810683.1"/>
    </source>
</evidence>
<dbReference type="Proteomes" id="UP001365846">
    <property type="component" value="Unassembled WGS sequence"/>
</dbReference>
<evidence type="ECO:0000259" key="5">
    <source>
        <dbReference type="PROSITE" id="PS50931"/>
    </source>
</evidence>
<organism evidence="6 7">
    <name type="scientific">Variovorax ureilyticus</name>
    <dbReference type="NCBI Taxonomy" id="1836198"/>
    <lineage>
        <taxon>Bacteria</taxon>
        <taxon>Pseudomonadati</taxon>
        <taxon>Pseudomonadota</taxon>
        <taxon>Betaproteobacteria</taxon>
        <taxon>Burkholderiales</taxon>
        <taxon>Comamonadaceae</taxon>
        <taxon>Variovorax</taxon>
    </lineage>
</organism>
<comment type="similarity">
    <text evidence="1">Belongs to the LysR transcriptional regulatory family.</text>
</comment>
<keyword evidence="2" id="KW-0805">Transcription regulation</keyword>
<evidence type="ECO:0000256" key="3">
    <source>
        <dbReference type="ARBA" id="ARBA00023125"/>
    </source>
</evidence>
<dbReference type="Gene3D" id="1.10.10.10">
    <property type="entry name" value="Winged helix-like DNA-binding domain superfamily/Winged helix DNA-binding domain"/>
    <property type="match status" value="1"/>
</dbReference>
<keyword evidence="7" id="KW-1185">Reference proteome</keyword>
<keyword evidence="3" id="KW-0238">DNA-binding</keyword>
<dbReference type="PANTHER" id="PTHR30419:SF8">
    <property type="entry name" value="NITROGEN ASSIMILATION TRANSCRIPTIONAL ACTIVATOR-RELATED"/>
    <property type="match status" value="1"/>
</dbReference>
<sequence length="312" mass="34344">MSRPSSEIPPWRLLLRLRTRQWVLLALLDQHRNLGRAAAAMNVSQPAATKLLQQLEETFAVPLFTRIARGMTPTPYGEALVRHARWVLTDFGAVCEEVEALRSGLSGSLRVGSVPGAVPELLAPTLVAYQQKHERVAVSVVVDTSDVMLRLLARGEVDLMLGRLTEDHSAEAFDCVPLLGEPQVVVVRKTHPLLRRRSVSLRELVEWPWLLQPPGSPQRGRFEAALHEAGIQERLRITETASPIAMTALLEHSDMCAVMPASQAAHYARLGLLRTLPVKLPIRVPPIYLITRSAHSLSPAAAAFVALLRPAS</sequence>
<proteinExistence type="inferred from homology"/>
<dbReference type="Pfam" id="PF03466">
    <property type="entry name" value="LysR_substrate"/>
    <property type="match status" value="1"/>
</dbReference>
<comment type="caution">
    <text evidence="6">The sequence shown here is derived from an EMBL/GenBank/DDBJ whole genome shotgun (WGS) entry which is preliminary data.</text>
</comment>
<dbReference type="RefSeq" id="WP_340355997.1">
    <property type="nucleotide sequence ID" value="NZ_JBBKZU010000002.1"/>
</dbReference>